<dbReference type="NCBIfam" id="NF009466">
    <property type="entry name" value="PRK12826.1-2"/>
    <property type="match status" value="1"/>
</dbReference>
<dbReference type="InterPro" id="IPR050259">
    <property type="entry name" value="SDR"/>
</dbReference>
<dbReference type="NCBIfam" id="NF047420">
    <property type="entry name" value="EF_P_mod_YmfI"/>
    <property type="match status" value="1"/>
</dbReference>
<dbReference type="InterPro" id="IPR002347">
    <property type="entry name" value="SDR_fam"/>
</dbReference>
<reference evidence="2 3" key="1">
    <citation type="journal article" date="2024" name="Int. J. Mol. Sci.">
        <title>Exploration of Alicyclobacillus spp. Genome in Search of Antibiotic Resistance.</title>
        <authorList>
            <person name="Bucka-Kolendo J."/>
            <person name="Kiousi D.E."/>
            <person name="Dekowska A."/>
            <person name="Mikolajczuk-Szczyrba A."/>
            <person name="Karadedos D.M."/>
            <person name="Michael P."/>
            <person name="Galanis A."/>
            <person name="Sokolowska B."/>
        </authorList>
    </citation>
    <scope>NUCLEOTIDE SEQUENCE [LARGE SCALE GENOMIC DNA]</scope>
    <source>
        <strain evidence="2 3">KKP 3000</strain>
    </source>
</reference>
<name>A0ABV5AHJ2_9BACL</name>
<dbReference type="Pfam" id="PF13561">
    <property type="entry name" value="adh_short_C2"/>
    <property type="match status" value="1"/>
</dbReference>
<accession>A0ABV5AHJ2</accession>
<keyword evidence="3" id="KW-1185">Reference proteome</keyword>
<dbReference type="PROSITE" id="PS00061">
    <property type="entry name" value="ADH_SHORT"/>
    <property type="match status" value="1"/>
</dbReference>
<protein>
    <submittedName>
        <fullName evidence="2">3-oxoacyl-ACP reductase FabG</fullName>
        <ecNumber evidence="2">1.1.1.100</ecNumber>
    </submittedName>
</protein>
<dbReference type="EMBL" id="JBDXSU010000012">
    <property type="protein sequence ID" value="MFB5191613.1"/>
    <property type="molecule type" value="Genomic_DNA"/>
</dbReference>
<dbReference type="PANTHER" id="PTHR42879:SF2">
    <property type="entry name" value="3-OXOACYL-[ACYL-CARRIER-PROTEIN] REDUCTASE FABG"/>
    <property type="match status" value="1"/>
</dbReference>
<organism evidence="2 3">
    <name type="scientific">Alicyclobacillus fastidiosus</name>
    <dbReference type="NCBI Taxonomy" id="392011"/>
    <lineage>
        <taxon>Bacteria</taxon>
        <taxon>Bacillati</taxon>
        <taxon>Bacillota</taxon>
        <taxon>Bacilli</taxon>
        <taxon>Bacillales</taxon>
        <taxon>Alicyclobacillaceae</taxon>
        <taxon>Alicyclobacillus</taxon>
    </lineage>
</organism>
<comment type="caution">
    <text evidence="2">The sequence shown here is derived from an EMBL/GenBank/DDBJ whole genome shotgun (WGS) entry which is preliminary data.</text>
</comment>
<dbReference type="GO" id="GO:0004316">
    <property type="term" value="F:3-oxoacyl-[acyl-carrier-protein] reductase (NADPH) activity"/>
    <property type="evidence" value="ECO:0007669"/>
    <property type="project" value="UniProtKB-EC"/>
</dbReference>
<sequence>MKSESRQLKQTAPLCNKLAIVTGASRGIGRAVAIALAEAGSHVVVHYHEQRQLAMETVKACEASGVQAIAVQADVGVEADVKRLFIAATQIGNPTILVNNAGIAHYGLLMDLSLVEWEKLLQTNLTSTFLCCREAIPYLKRASGGRIINLASIHGLRGAAMEAAYSASKAGVIALTESLAAEVGSLGITVNAVAPGVIDTDMMQGFSAQERLQMQEETPVGRLGTPADVANVITFLALEASSFITGQVISPNGGRMP</sequence>
<dbReference type="NCBIfam" id="NF005559">
    <property type="entry name" value="PRK07231.1"/>
    <property type="match status" value="1"/>
</dbReference>
<keyword evidence="2" id="KW-0560">Oxidoreductase</keyword>
<dbReference type="Gene3D" id="3.40.50.720">
    <property type="entry name" value="NAD(P)-binding Rossmann-like Domain"/>
    <property type="match status" value="1"/>
</dbReference>
<dbReference type="InterPro" id="IPR020904">
    <property type="entry name" value="Sc_DH/Rdtase_CS"/>
</dbReference>
<evidence type="ECO:0000313" key="3">
    <source>
        <dbReference type="Proteomes" id="UP001579974"/>
    </source>
</evidence>
<dbReference type="PRINTS" id="PR00081">
    <property type="entry name" value="GDHRDH"/>
</dbReference>
<gene>
    <name evidence="2" type="primary">fabG</name>
    <name evidence="2" type="ORF">KKP3000_000387</name>
</gene>
<evidence type="ECO:0000313" key="2">
    <source>
        <dbReference type="EMBL" id="MFB5191613.1"/>
    </source>
</evidence>
<dbReference type="SUPFAM" id="SSF51735">
    <property type="entry name" value="NAD(P)-binding Rossmann-fold domains"/>
    <property type="match status" value="1"/>
</dbReference>
<evidence type="ECO:0000256" key="1">
    <source>
        <dbReference type="ARBA" id="ARBA00006484"/>
    </source>
</evidence>
<dbReference type="PRINTS" id="PR00080">
    <property type="entry name" value="SDRFAMILY"/>
</dbReference>
<comment type="similarity">
    <text evidence="1">Belongs to the short-chain dehydrogenases/reductases (SDR) family.</text>
</comment>
<dbReference type="PANTHER" id="PTHR42879">
    <property type="entry name" value="3-OXOACYL-(ACYL-CARRIER-PROTEIN) REDUCTASE"/>
    <property type="match status" value="1"/>
</dbReference>
<dbReference type="Proteomes" id="UP001579974">
    <property type="component" value="Unassembled WGS sequence"/>
</dbReference>
<dbReference type="RefSeq" id="WP_275473122.1">
    <property type="nucleotide sequence ID" value="NZ_CP162940.1"/>
</dbReference>
<dbReference type="InterPro" id="IPR036291">
    <property type="entry name" value="NAD(P)-bd_dom_sf"/>
</dbReference>
<proteinExistence type="inferred from homology"/>
<dbReference type="EC" id="1.1.1.100" evidence="2"/>